<organism evidence="1 2">
    <name type="scientific">Scylla paramamosain</name>
    <name type="common">Mud crab</name>
    <dbReference type="NCBI Taxonomy" id="85552"/>
    <lineage>
        <taxon>Eukaryota</taxon>
        <taxon>Metazoa</taxon>
        <taxon>Ecdysozoa</taxon>
        <taxon>Arthropoda</taxon>
        <taxon>Crustacea</taxon>
        <taxon>Multicrustacea</taxon>
        <taxon>Malacostraca</taxon>
        <taxon>Eumalacostraca</taxon>
        <taxon>Eucarida</taxon>
        <taxon>Decapoda</taxon>
        <taxon>Pleocyemata</taxon>
        <taxon>Brachyura</taxon>
        <taxon>Eubrachyura</taxon>
        <taxon>Portunoidea</taxon>
        <taxon>Portunidae</taxon>
        <taxon>Portuninae</taxon>
        <taxon>Scylla</taxon>
    </lineage>
</organism>
<proteinExistence type="predicted"/>
<evidence type="ECO:0000313" key="1">
    <source>
        <dbReference type="EMBL" id="KAK8398912.1"/>
    </source>
</evidence>
<dbReference type="EMBL" id="JARAKH010000012">
    <property type="protein sequence ID" value="KAK8398912.1"/>
    <property type="molecule type" value="Genomic_DNA"/>
</dbReference>
<sequence length="276" mass="31046">MERDADNCLLDTKYEQRWLNELARPLKHVLRVQTRVQVAVQVPGVPVQKIQDILGQLCRCDVSRAVWLRGARGDACERRRIHASVRTYVSEALLVNPDVRSRSTENSTRLFPQCRSYLRDIPELQSSIQIRVYASLCTVLTVTREYVTRATRQESDVYLAHHSSQVRPFPGVWPAPPYASIYQGLTLELLRGSAARALPYLAPFSEPSLLLLVVLLAALVVLLEDCETLLVKFLRNWLMLCPSHPYTPMLIDSKPIQCTSASTSAYLSLGVIGASD</sequence>
<accession>A0AAW0UL19</accession>
<evidence type="ECO:0000313" key="2">
    <source>
        <dbReference type="Proteomes" id="UP001487740"/>
    </source>
</evidence>
<comment type="caution">
    <text evidence="1">The sequence shown here is derived from an EMBL/GenBank/DDBJ whole genome shotgun (WGS) entry which is preliminary data.</text>
</comment>
<gene>
    <name evidence="1" type="ORF">O3P69_004187</name>
</gene>
<dbReference type="AlphaFoldDB" id="A0AAW0UL19"/>
<reference evidence="1 2" key="1">
    <citation type="submission" date="2023-03" db="EMBL/GenBank/DDBJ databases">
        <title>High-quality genome of Scylla paramamosain provides insights in environmental adaptation.</title>
        <authorList>
            <person name="Zhang L."/>
        </authorList>
    </citation>
    <scope>NUCLEOTIDE SEQUENCE [LARGE SCALE GENOMIC DNA]</scope>
    <source>
        <strain evidence="1">LZ_2023a</strain>
        <tissue evidence="1">Muscle</tissue>
    </source>
</reference>
<dbReference type="Proteomes" id="UP001487740">
    <property type="component" value="Unassembled WGS sequence"/>
</dbReference>
<keyword evidence="2" id="KW-1185">Reference proteome</keyword>
<protein>
    <submittedName>
        <fullName evidence="1">Uncharacterized protein</fullName>
    </submittedName>
</protein>
<name>A0AAW0UL19_SCYPA</name>